<keyword evidence="5 10" id="KW-1133">Transmembrane helix</keyword>
<dbReference type="Proteomes" id="UP001596391">
    <property type="component" value="Unassembled WGS sequence"/>
</dbReference>
<dbReference type="EMBL" id="JBHSWI010000001">
    <property type="protein sequence ID" value="MFC6647088.1"/>
    <property type="molecule type" value="Genomic_DNA"/>
</dbReference>
<keyword evidence="6 10" id="KW-0915">Sodium</keyword>
<proteinExistence type="inferred from homology"/>
<dbReference type="PANTHER" id="PTHR10110">
    <property type="entry name" value="SODIUM/HYDROGEN EXCHANGER"/>
    <property type="match status" value="1"/>
</dbReference>
<evidence type="ECO:0000259" key="11">
    <source>
        <dbReference type="Pfam" id="PF00999"/>
    </source>
</evidence>
<keyword evidence="10" id="KW-0050">Antiport</keyword>
<dbReference type="Pfam" id="PF00999">
    <property type="entry name" value="Na_H_Exchanger"/>
    <property type="match status" value="1"/>
</dbReference>
<feature type="transmembrane region" description="Helical" evidence="10">
    <location>
        <begin position="236"/>
        <end position="253"/>
    </location>
</feature>
<keyword evidence="4 10" id="KW-0812">Transmembrane</keyword>
<gene>
    <name evidence="12" type="ORF">ACFQBQ_16205</name>
</gene>
<feature type="transmembrane region" description="Helical" evidence="10">
    <location>
        <begin position="307"/>
        <end position="333"/>
    </location>
</feature>
<feature type="transmembrane region" description="Helical" evidence="10">
    <location>
        <begin position="81"/>
        <end position="104"/>
    </location>
</feature>
<organism evidence="12 13">
    <name type="scientific">Granulicella cerasi</name>
    <dbReference type="NCBI Taxonomy" id="741063"/>
    <lineage>
        <taxon>Bacteria</taxon>
        <taxon>Pseudomonadati</taxon>
        <taxon>Acidobacteriota</taxon>
        <taxon>Terriglobia</taxon>
        <taxon>Terriglobales</taxon>
        <taxon>Acidobacteriaceae</taxon>
        <taxon>Granulicella</taxon>
    </lineage>
</organism>
<evidence type="ECO:0000256" key="6">
    <source>
        <dbReference type="ARBA" id="ARBA00023053"/>
    </source>
</evidence>
<accession>A0ABW1ZDJ6</accession>
<evidence type="ECO:0000256" key="9">
    <source>
        <dbReference type="ARBA" id="ARBA00023201"/>
    </source>
</evidence>
<comment type="function">
    <text evidence="10">Na(+)/H(+) antiporter that extrudes sodium in exchange for external protons.</text>
</comment>
<feature type="transmembrane region" description="Helical" evidence="10">
    <location>
        <begin position="177"/>
        <end position="199"/>
    </location>
</feature>
<comment type="caution">
    <text evidence="10">Lacks conserved residue(s) required for the propagation of feature annotation.</text>
</comment>
<evidence type="ECO:0000256" key="8">
    <source>
        <dbReference type="ARBA" id="ARBA00023136"/>
    </source>
</evidence>
<dbReference type="InterPro" id="IPR006153">
    <property type="entry name" value="Cation/H_exchanger_TM"/>
</dbReference>
<comment type="subcellular location">
    <subcellularLocation>
        <location evidence="1 10">Cell membrane</location>
        <topology evidence="1 10">Multi-pass membrane protein</topology>
    </subcellularLocation>
</comment>
<feature type="transmembrane region" description="Helical" evidence="10">
    <location>
        <begin position="52"/>
        <end position="69"/>
    </location>
</feature>
<comment type="similarity">
    <text evidence="10">Belongs to the monovalent cation:proton antiporter 1 (CPA1) transporter (TC 2.A.36) family.</text>
</comment>
<comment type="caution">
    <text evidence="12">The sequence shown here is derived from an EMBL/GenBank/DDBJ whole genome shotgun (WGS) entry which is preliminary data.</text>
</comment>
<dbReference type="PANTHER" id="PTHR10110:SF86">
    <property type="entry name" value="SODIUM_HYDROGEN EXCHANGER 7"/>
    <property type="match status" value="1"/>
</dbReference>
<dbReference type="InterPro" id="IPR018422">
    <property type="entry name" value="Cation/H_exchanger_CPA1"/>
</dbReference>
<dbReference type="RefSeq" id="WP_263370983.1">
    <property type="nucleotide sequence ID" value="NZ_JAGSYD010000002.1"/>
</dbReference>
<feature type="transmembrane region" description="Helical" evidence="10">
    <location>
        <begin position="274"/>
        <end position="295"/>
    </location>
</feature>
<evidence type="ECO:0000313" key="12">
    <source>
        <dbReference type="EMBL" id="MFC6647088.1"/>
    </source>
</evidence>
<evidence type="ECO:0000256" key="7">
    <source>
        <dbReference type="ARBA" id="ARBA00023065"/>
    </source>
</evidence>
<protein>
    <submittedName>
        <fullName evidence="12">Na+/H+ antiporter</fullName>
    </submittedName>
</protein>
<keyword evidence="7 10" id="KW-0406">Ion transport</keyword>
<evidence type="ECO:0000256" key="10">
    <source>
        <dbReference type="RuleBase" id="RU366002"/>
    </source>
</evidence>
<evidence type="ECO:0000256" key="3">
    <source>
        <dbReference type="ARBA" id="ARBA00022475"/>
    </source>
</evidence>
<feature type="transmembrane region" description="Helical" evidence="10">
    <location>
        <begin position="390"/>
        <end position="413"/>
    </location>
</feature>
<feature type="domain" description="Cation/H+ exchanger transmembrane" evidence="11">
    <location>
        <begin position="13"/>
        <end position="415"/>
    </location>
</feature>
<evidence type="ECO:0000256" key="1">
    <source>
        <dbReference type="ARBA" id="ARBA00004651"/>
    </source>
</evidence>
<evidence type="ECO:0000256" key="5">
    <source>
        <dbReference type="ARBA" id="ARBA00022989"/>
    </source>
</evidence>
<keyword evidence="9 10" id="KW-0739">Sodium transport</keyword>
<sequence>MEQLTTILVLLFAVCVTGVLSLVSRIPLPLLQIGLGIALAALRVHSAMEPSLFLLLFVAPLLYVDAYRFPRAEFVSLRTPILRMAVGLVVFTVVGAGYFIHWLIPSMPLAASFALAAVLSPTDAVALSGSIRGVRIPSRLLHLLEGEALLNDASGLVCFRFAVAAALTGVFSATHALMTFLQVSLGGVAVGAVVAFLVMQGERWIGKRLGSHPASQILMTLLLPFAAYLAAEHMGFSGILSAVSAGFIGNLVLQEIPEAETRIKSEVITDMIEFTFNGLIFILLGLQLPAIARSIPAVIEEHHLHSSWVLGAFVLGITIVLGFLRFFWSWSSLKWTSLLRRHKEDVRTRTPKRLLVATAFAGVRGAVTLAAVLSLPTSLNDGTPFPGRQLAILLAAGVILFSLVSASVALPMVMKGIHDPPESSLAAQSRRARISAAHAAIRRLDELEKESAKESSLPEDVATVSNRLKDYYRRRVVGLDGQGAGSERANTHRQQEKRLRMEALRAERHEINRLVQERLLDSEAARVILHKLDNSEVTL</sequence>
<evidence type="ECO:0000256" key="2">
    <source>
        <dbReference type="ARBA" id="ARBA00022448"/>
    </source>
</evidence>
<evidence type="ECO:0000313" key="13">
    <source>
        <dbReference type="Proteomes" id="UP001596391"/>
    </source>
</evidence>
<reference evidence="13" key="1">
    <citation type="journal article" date="2019" name="Int. J. Syst. Evol. Microbiol.">
        <title>The Global Catalogue of Microorganisms (GCM) 10K type strain sequencing project: providing services to taxonomists for standard genome sequencing and annotation.</title>
        <authorList>
            <consortium name="The Broad Institute Genomics Platform"/>
            <consortium name="The Broad Institute Genome Sequencing Center for Infectious Disease"/>
            <person name="Wu L."/>
            <person name="Ma J."/>
        </authorList>
    </citation>
    <scope>NUCLEOTIDE SEQUENCE [LARGE SCALE GENOMIC DNA]</scope>
    <source>
        <strain evidence="13">CGMCC 1.16026</strain>
    </source>
</reference>
<dbReference type="NCBIfam" id="TIGR00831">
    <property type="entry name" value="a_cpa1"/>
    <property type="match status" value="1"/>
</dbReference>
<keyword evidence="8 10" id="KW-0472">Membrane</keyword>
<keyword evidence="3 10" id="KW-1003">Cell membrane</keyword>
<feature type="transmembrane region" description="Helical" evidence="10">
    <location>
        <begin position="354"/>
        <end position="375"/>
    </location>
</feature>
<evidence type="ECO:0000256" key="4">
    <source>
        <dbReference type="ARBA" id="ARBA00022692"/>
    </source>
</evidence>
<keyword evidence="13" id="KW-1185">Reference proteome</keyword>
<dbReference type="Gene3D" id="6.10.140.1330">
    <property type="match status" value="1"/>
</dbReference>
<keyword evidence="2 10" id="KW-0813">Transport</keyword>
<name>A0ABW1ZDJ6_9BACT</name>
<feature type="transmembrane region" description="Helical" evidence="10">
    <location>
        <begin position="211"/>
        <end position="230"/>
    </location>
</feature>
<dbReference type="InterPro" id="IPR004705">
    <property type="entry name" value="Cation/H_exchanger_CPA1_bac"/>
</dbReference>